<organism evidence="5 6">
    <name type="scientific">Amanita muscaria (strain Koide BX008)</name>
    <dbReference type="NCBI Taxonomy" id="946122"/>
    <lineage>
        <taxon>Eukaryota</taxon>
        <taxon>Fungi</taxon>
        <taxon>Dikarya</taxon>
        <taxon>Basidiomycota</taxon>
        <taxon>Agaricomycotina</taxon>
        <taxon>Agaricomycetes</taxon>
        <taxon>Agaricomycetidae</taxon>
        <taxon>Agaricales</taxon>
        <taxon>Pluteineae</taxon>
        <taxon>Amanitaceae</taxon>
        <taxon>Amanita</taxon>
    </lineage>
</organism>
<dbReference type="STRING" id="946122.A0A0C2TF13"/>
<dbReference type="PANTHER" id="PTHR43712">
    <property type="entry name" value="PUTATIVE (AFU_ORTHOLOGUE AFUA_4G14580)-RELATED"/>
    <property type="match status" value="1"/>
</dbReference>
<dbReference type="GO" id="GO:0032259">
    <property type="term" value="P:methylation"/>
    <property type="evidence" value="ECO:0007669"/>
    <property type="project" value="UniProtKB-KW"/>
</dbReference>
<evidence type="ECO:0000256" key="3">
    <source>
        <dbReference type="ARBA" id="ARBA00022691"/>
    </source>
</evidence>
<accession>A0A0C2TF13</accession>
<dbReference type="OrthoDB" id="2410195at2759"/>
<dbReference type="InterPro" id="IPR036390">
    <property type="entry name" value="WH_DNA-bd_sf"/>
</dbReference>
<dbReference type="SUPFAM" id="SSF53335">
    <property type="entry name" value="S-adenosyl-L-methionine-dependent methyltransferases"/>
    <property type="match status" value="1"/>
</dbReference>
<dbReference type="InParanoid" id="A0A0C2TF13"/>
<sequence length="463" mass="51061">MSQIRQLLDLISKNVDALEKASAADGTRLPTLDEPFNPASESFRSNPAAAEAACIIRAAATQLDAILTPPPTALGNMFGGVIGSAALRMCTESHVTEILREAGTGGLHVDEVAVKTGIDAQKLARCLRYLATYHIYKELEPDVFTNNRISSVLDTGKSVKEIIDNPENKYDNTNGFAAWTSMALDEHFKSAAYHWEAERDPKNAGSGDPKASSFTQTVANGETHWEYMARPENAYKRKRYGLILRWDSRLPRAILSAFDWKSLPENALVVDVGGGFGAASMTIAREFPKFRFVVQDISPVEQGIQIWTKDMPDALESGRVKFEAHDFFMPQPQTAASVFLLKRVLHTWSDEYSSKILKRLRDAATPETRLIIVDPIVSYACHSSTNQALSQEAPAPLLPNWGIVNSSIYRLDLVVMLLFNAQQRTVAQFDRLLKSAGWQIKNISFPSGFEAAVSGSIEAVPIL</sequence>
<dbReference type="Gene3D" id="1.10.10.10">
    <property type="entry name" value="Winged helix-like DNA-binding domain superfamily/Winged helix DNA-binding domain"/>
    <property type="match status" value="1"/>
</dbReference>
<dbReference type="GO" id="GO:0008171">
    <property type="term" value="F:O-methyltransferase activity"/>
    <property type="evidence" value="ECO:0007669"/>
    <property type="project" value="InterPro"/>
</dbReference>
<reference evidence="5 6" key="1">
    <citation type="submission" date="2014-04" db="EMBL/GenBank/DDBJ databases">
        <title>Evolutionary Origins and Diversification of the Mycorrhizal Mutualists.</title>
        <authorList>
            <consortium name="DOE Joint Genome Institute"/>
            <consortium name="Mycorrhizal Genomics Consortium"/>
            <person name="Kohler A."/>
            <person name="Kuo A."/>
            <person name="Nagy L.G."/>
            <person name="Floudas D."/>
            <person name="Copeland A."/>
            <person name="Barry K.W."/>
            <person name="Cichocki N."/>
            <person name="Veneault-Fourrey C."/>
            <person name="LaButti K."/>
            <person name="Lindquist E.A."/>
            <person name="Lipzen A."/>
            <person name="Lundell T."/>
            <person name="Morin E."/>
            <person name="Murat C."/>
            <person name="Riley R."/>
            <person name="Ohm R."/>
            <person name="Sun H."/>
            <person name="Tunlid A."/>
            <person name="Henrissat B."/>
            <person name="Grigoriev I.V."/>
            <person name="Hibbett D.S."/>
            <person name="Martin F."/>
        </authorList>
    </citation>
    <scope>NUCLEOTIDE SEQUENCE [LARGE SCALE GENOMIC DNA]</scope>
    <source>
        <strain evidence="5 6">Koide BX008</strain>
    </source>
</reference>
<dbReference type="InterPro" id="IPR001077">
    <property type="entry name" value="COMT_C"/>
</dbReference>
<dbReference type="PANTHER" id="PTHR43712:SF2">
    <property type="entry name" value="O-METHYLTRANSFERASE CICE"/>
    <property type="match status" value="1"/>
</dbReference>
<keyword evidence="3" id="KW-0949">S-adenosyl-L-methionine</keyword>
<evidence type="ECO:0000259" key="4">
    <source>
        <dbReference type="Pfam" id="PF00891"/>
    </source>
</evidence>
<feature type="domain" description="O-methyltransferase C-terminal" evidence="4">
    <location>
        <begin position="219"/>
        <end position="439"/>
    </location>
</feature>
<dbReference type="InterPro" id="IPR029063">
    <property type="entry name" value="SAM-dependent_MTases_sf"/>
</dbReference>
<dbReference type="AlphaFoldDB" id="A0A0C2TF13"/>
<keyword evidence="2" id="KW-0808">Transferase</keyword>
<evidence type="ECO:0000256" key="2">
    <source>
        <dbReference type="ARBA" id="ARBA00022679"/>
    </source>
</evidence>
<dbReference type="PROSITE" id="PS51683">
    <property type="entry name" value="SAM_OMT_II"/>
    <property type="match status" value="1"/>
</dbReference>
<protein>
    <recommendedName>
        <fullName evidence="4">O-methyltransferase C-terminal domain-containing protein</fullName>
    </recommendedName>
</protein>
<evidence type="ECO:0000313" key="5">
    <source>
        <dbReference type="EMBL" id="KIL65444.1"/>
    </source>
</evidence>
<dbReference type="HOGENOM" id="CLU_005533_0_3_1"/>
<dbReference type="EMBL" id="KN818242">
    <property type="protein sequence ID" value="KIL65444.1"/>
    <property type="molecule type" value="Genomic_DNA"/>
</dbReference>
<dbReference type="Pfam" id="PF00891">
    <property type="entry name" value="Methyltransf_2"/>
    <property type="match status" value="1"/>
</dbReference>
<keyword evidence="6" id="KW-1185">Reference proteome</keyword>
<dbReference type="Gene3D" id="3.40.50.150">
    <property type="entry name" value="Vaccinia Virus protein VP39"/>
    <property type="match status" value="1"/>
</dbReference>
<dbReference type="InterPro" id="IPR016461">
    <property type="entry name" value="COMT-like"/>
</dbReference>
<name>A0A0C2TF13_AMAMK</name>
<dbReference type="InterPro" id="IPR036388">
    <property type="entry name" value="WH-like_DNA-bd_sf"/>
</dbReference>
<evidence type="ECO:0000256" key="1">
    <source>
        <dbReference type="ARBA" id="ARBA00022603"/>
    </source>
</evidence>
<dbReference type="Proteomes" id="UP000054549">
    <property type="component" value="Unassembled WGS sequence"/>
</dbReference>
<evidence type="ECO:0000313" key="6">
    <source>
        <dbReference type="Proteomes" id="UP000054549"/>
    </source>
</evidence>
<proteinExistence type="predicted"/>
<dbReference type="SUPFAM" id="SSF46785">
    <property type="entry name" value="Winged helix' DNA-binding domain"/>
    <property type="match status" value="1"/>
</dbReference>
<gene>
    <name evidence="5" type="ORF">M378DRAFT_10821</name>
</gene>
<keyword evidence="1" id="KW-0489">Methyltransferase</keyword>